<dbReference type="EMBL" id="RDQH01000331">
    <property type="protein sequence ID" value="RXH98690.1"/>
    <property type="molecule type" value="Genomic_DNA"/>
</dbReference>
<dbReference type="Proteomes" id="UP000290289">
    <property type="component" value="Chromosome 5"/>
</dbReference>
<evidence type="ECO:0000313" key="2">
    <source>
        <dbReference type="Proteomes" id="UP000290289"/>
    </source>
</evidence>
<comment type="caution">
    <text evidence="1">The sequence shown here is derived from an EMBL/GenBank/DDBJ whole genome shotgun (WGS) entry which is preliminary data.</text>
</comment>
<name>A0A498JTC7_MALDO</name>
<evidence type="ECO:0000313" key="1">
    <source>
        <dbReference type="EMBL" id="RXH98690.1"/>
    </source>
</evidence>
<gene>
    <name evidence="1" type="ORF">DVH24_011015</name>
</gene>
<proteinExistence type="predicted"/>
<accession>A0A498JTC7</accession>
<organism evidence="1 2">
    <name type="scientific">Malus domestica</name>
    <name type="common">Apple</name>
    <name type="synonym">Pyrus malus</name>
    <dbReference type="NCBI Taxonomy" id="3750"/>
    <lineage>
        <taxon>Eukaryota</taxon>
        <taxon>Viridiplantae</taxon>
        <taxon>Streptophyta</taxon>
        <taxon>Embryophyta</taxon>
        <taxon>Tracheophyta</taxon>
        <taxon>Spermatophyta</taxon>
        <taxon>Magnoliopsida</taxon>
        <taxon>eudicotyledons</taxon>
        <taxon>Gunneridae</taxon>
        <taxon>Pentapetalae</taxon>
        <taxon>rosids</taxon>
        <taxon>fabids</taxon>
        <taxon>Rosales</taxon>
        <taxon>Rosaceae</taxon>
        <taxon>Amygdaloideae</taxon>
        <taxon>Maleae</taxon>
        <taxon>Malus</taxon>
    </lineage>
</organism>
<dbReference type="AlphaFoldDB" id="A0A498JTC7"/>
<keyword evidence="2" id="KW-1185">Reference proteome</keyword>
<protein>
    <submittedName>
        <fullName evidence="1">Uncharacterized protein</fullName>
    </submittedName>
</protein>
<sequence length="89" mass="10329">MKAISVDCNANDRIPGNNDKELNLKRFSSSRSNDVARFLNSFGRCFIDRRSASAEYFTSLHPFDMKEKALEEAEAWPSLPWRMKSWILI</sequence>
<reference evidence="1 2" key="1">
    <citation type="submission" date="2018-10" db="EMBL/GenBank/DDBJ databases">
        <title>A high-quality apple genome assembly.</title>
        <authorList>
            <person name="Hu J."/>
        </authorList>
    </citation>
    <scope>NUCLEOTIDE SEQUENCE [LARGE SCALE GENOMIC DNA]</scope>
    <source>
        <strain evidence="2">cv. HFTH1</strain>
        <tissue evidence="1">Young leaf</tissue>
    </source>
</reference>